<dbReference type="Gene3D" id="3.40.50.150">
    <property type="entry name" value="Vaccinia Virus protein VP39"/>
    <property type="match status" value="1"/>
</dbReference>
<evidence type="ECO:0000313" key="4">
    <source>
        <dbReference type="Proteomes" id="UP000077428"/>
    </source>
</evidence>
<sequence length="192" mass="22718">MHESSYLSMEKFKNQYLDKSTNLKILDVGSYDSNNPPYNYGLLFKEKNWKYWGMDIKKGSNVDIVVKDIYNWVEIENESYDIVISGQAFEHMDYFWKAAEEMTRILKPNGYLCIIVPSAGPVHRNPVDCYRFKEDGMKAIAKYVKLNMLEVYMNHDNQWHDCVLVARKDEKNLEDRINNLENKIDLILKKLE</sequence>
<keyword evidence="1" id="KW-0175">Coiled coil</keyword>
<name>A0A165Z420_METOA</name>
<feature type="coiled-coil region" evidence="1">
    <location>
        <begin position="163"/>
        <end position="190"/>
    </location>
</feature>
<dbReference type="Pfam" id="PF08241">
    <property type="entry name" value="Methyltransf_11"/>
    <property type="match status" value="1"/>
</dbReference>
<dbReference type="OrthoDB" id="1018at2157"/>
<dbReference type="AlphaFoldDB" id="A0A165Z420"/>
<evidence type="ECO:0000313" key="3">
    <source>
        <dbReference type="EMBL" id="KZX10222.1"/>
    </source>
</evidence>
<evidence type="ECO:0000256" key="1">
    <source>
        <dbReference type="SAM" id="Coils"/>
    </source>
</evidence>
<dbReference type="InterPro" id="IPR013216">
    <property type="entry name" value="Methyltransf_11"/>
</dbReference>
<dbReference type="EMBL" id="LWMU01000125">
    <property type="protein sequence ID" value="KZX10222.1"/>
    <property type="molecule type" value="Genomic_DNA"/>
</dbReference>
<dbReference type="InterPro" id="IPR029063">
    <property type="entry name" value="SAM-dependent_MTases_sf"/>
</dbReference>
<dbReference type="GO" id="GO:0008757">
    <property type="term" value="F:S-adenosylmethionine-dependent methyltransferase activity"/>
    <property type="evidence" value="ECO:0007669"/>
    <property type="project" value="InterPro"/>
</dbReference>
<dbReference type="RefSeq" id="WP_042691617.1">
    <property type="nucleotide sequence ID" value="NZ_CABMAB010000002.1"/>
</dbReference>
<reference evidence="4" key="1">
    <citation type="journal article" date="2016" name="Genome Announc.">
        <title>Draft Genome Sequences of Methanobrevibacter curvatus DSM11111, Methanobrevibacter cuticularis DSM11139, Methanobrevibacter filiformis DSM11501, and Methanobrevibacter oralis DSM7256.</title>
        <authorList>
            <person name="Poehlein A."/>
            <person name="Seedorf H."/>
        </authorList>
    </citation>
    <scope>NUCLEOTIDE SEQUENCE [LARGE SCALE GENOMIC DNA]</scope>
    <source>
        <strain evidence="4">DSM 7256 / JCM 30027 / ZR</strain>
    </source>
</reference>
<dbReference type="STRING" id="66851.MBORA_19370"/>
<gene>
    <name evidence="3" type="ORF">MBORA_19370</name>
</gene>
<proteinExistence type="predicted"/>
<dbReference type="SUPFAM" id="SSF53335">
    <property type="entry name" value="S-adenosyl-L-methionine-dependent methyltransferases"/>
    <property type="match status" value="1"/>
</dbReference>
<keyword evidence="4" id="KW-1185">Reference proteome</keyword>
<comment type="caution">
    <text evidence="3">The sequence shown here is derived from an EMBL/GenBank/DDBJ whole genome shotgun (WGS) entry which is preliminary data.</text>
</comment>
<dbReference type="Proteomes" id="UP000077428">
    <property type="component" value="Unassembled WGS sequence"/>
</dbReference>
<dbReference type="CDD" id="cd02440">
    <property type="entry name" value="AdoMet_MTases"/>
    <property type="match status" value="1"/>
</dbReference>
<evidence type="ECO:0000259" key="2">
    <source>
        <dbReference type="Pfam" id="PF08241"/>
    </source>
</evidence>
<accession>A0A165Z420</accession>
<organism evidence="3 4">
    <name type="scientific">Methanobrevibacter oralis</name>
    <dbReference type="NCBI Taxonomy" id="66851"/>
    <lineage>
        <taxon>Archaea</taxon>
        <taxon>Methanobacteriati</taxon>
        <taxon>Methanobacteriota</taxon>
        <taxon>Methanomada group</taxon>
        <taxon>Methanobacteria</taxon>
        <taxon>Methanobacteriales</taxon>
        <taxon>Methanobacteriaceae</taxon>
        <taxon>Methanobrevibacter</taxon>
    </lineage>
</organism>
<protein>
    <recommendedName>
        <fullName evidence="2">Methyltransferase type 11 domain-containing protein</fullName>
    </recommendedName>
</protein>
<dbReference type="PATRIC" id="fig|66851.6.peg.2122"/>
<feature type="domain" description="Methyltransferase type 11" evidence="2">
    <location>
        <begin position="57"/>
        <end position="114"/>
    </location>
</feature>